<evidence type="ECO:0000313" key="3">
    <source>
        <dbReference type="Proteomes" id="UP001596379"/>
    </source>
</evidence>
<feature type="compositionally biased region" description="Basic and acidic residues" evidence="1">
    <location>
        <begin position="93"/>
        <end position="125"/>
    </location>
</feature>
<dbReference type="EMBL" id="JBHTCC010000001">
    <property type="protein sequence ID" value="MFC7298026.1"/>
    <property type="molecule type" value="Genomic_DNA"/>
</dbReference>
<dbReference type="Proteomes" id="UP001596379">
    <property type="component" value="Unassembled WGS sequence"/>
</dbReference>
<feature type="region of interest" description="Disordered" evidence="1">
    <location>
        <begin position="80"/>
        <end position="125"/>
    </location>
</feature>
<proteinExistence type="predicted"/>
<protein>
    <submittedName>
        <fullName evidence="2">Uncharacterized protein</fullName>
    </submittedName>
</protein>
<evidence type="ECO:0000313" key="2">
    <source>
        <dbReference type="EMBL" id="MFC7298026.1"/>
    </source>
</evidence>
<keyword evidence="3" id="KW-1185">Reference proteome</keyword>
<gene>
    <name evidence="2" type="ORF">ACFQO0_06225</name>
</gene>
<comment type="caution">
    <text evidence="2">The sequence shown here is derived from an EMBL/GenBank/DDBJ whole genome shotgun (WGS) entry which is preliminary data.</text>
</comment>
<organism evidence="2 3">
    <name type="scientific">Herminiimonas aquatilis</name>
    <dbReference type="NCBI Taxonomy" id="345342"/>
    <lineage>
        <taxon>Bacteria</taxon>
        <taxon>Pseudomonadati</taxon>
        <taxon>Pseudomonadota</taxon>
        <taxon>Betaproteobacteria</taxon>
        <taxon>Burkholderiales</taxon>
        <taxon>Oxalobacteraceae</taxon>
        <taxon>Herminiimonas</taxon>
    </lineage>
</organism>
<reference evidence="3" key="1">
    <citation type="journal article" date="2019" name="Int. J. Syst. Evol. Microbiol.">
        <title>The Global Catalogue of Microorganisms (GCM) 10K type strain sequencing project: providing services to taxonomists for standard genome sequencing and annotation.</title>
        <authorList>
            <consortium name="The Broad Institute Genomics Platform"/>
            <consortium name="The Broad Institute Genome Sequencing Center for Infectious Disease"/>
            <person name="Wu L."/>
            <person name="Ma J."/>
        </authorList>
    </citation>
    <scope>NUCLEOTIDE SEQUENCE [LARGE SCALE GENOMIC DNA]</scope>
    <source>
        <strain evidence="3">CCUG 36956</strain>
    </source>
</reference>
<name>A0ABW2J3X2_9BURK</name>
<sequence length="125" mass="13586">MADNKSGNKSREPIDASDNTKKRGSDWHEEKLLDEALDETFPASDPVAEVPLATEKSGHKSVQQIAKEELLDVGIEMTFPASDPVSVSSGITRIERSPDSVDAHDDHQNSNEVSENEKAAKKSGK</sequence>
<accession>A0ABW2J3X2</accession>
<feature type="region of interest" description="Disordered" evidence="1">
    <location>
        <begin position="1"/>
        <end position="61"/>
    </location>
</feature>
<dbReference type="RefSeq" id="WP_382233148.1">
    <property type="nucleotide sequence ID" value="NZ_JBHTCC010000001.1"/>
</dbReference>
<feature type="compositionally biased region" description="Basic and acidic residues" evidence="1">
    <location>
        <begin position="9"/>
        <end position="34"/>
    </location>
</feature>
<evidence type="ECO:0000256" key="1">
    <source>
        <dbReference type="SAM" id="MobiDB-lite"/>
    </source>
</evidence>